<dbReference type="InterPro" id="IPR048841">
    <property type="entry name" value="PAN2_N"/>
</dbReference>
<dbReference type="GO" id="GO:0031251">
    <property type="term" value="C:PAN complex"/>
    <property type="evidence" value="ECO:0007669"/>
    <property type="project" value="TreeGrafter"/>
</dbReference>
<dbReference type="InterPro" id="IPR028881">
    <property type="entry name" value="PAN2_UCH_dom"/>
</dbReference>
<dbReference type="SUPFAM" id="SSF54001">
    <property type="entry name" value="Cysteine proteinases"/>
    <property type="match status" value="1"/>
</dbReference>
<sequence>MYDNGYGVTHGWQGEGEWLGELLAVPLDPRFPEPVTAVQFDQQYEALWAGTESGMLYTLQCPMLSRFASWQAHPSAVLDLTLLSDCAVSVSSSRVALCTNGGYTRAAANLVEDGEAWVSAVIEPSTGSSRLLIAGSSGHVYTHDLITNKVAKASAPVAVDGLSMLRGPVGHRGAVAAATAAGRVLLIDSRTNWQPSSTTLAHTGGVSAMEVQGDLVATAGYSKRMGQVMAENVVKVFDCRSAIHPLFTLPCAAPGMLAWHPVNSMSLLATSPTGLFMLADPSNPATAETYQVETAGDSLRCTALSPSGEAVAFGGSGGYLHLWSASHTPRISARSRQQQRLAHPVRKAGRSRPIIAEAGPFDAAPGPHALLLAAAAAAGATSAAAAAAAVAGTRLLSDVPETLSIDVGKPPRVVDAALKKELKQVDFIGYIPNPHYSRSKAPGAARKAALHLQHARLKLAEEKANVEAARAARVQSRLAGGGVLLPQRYKRLVIRAQSSMRFEEFDFTYCNKTRFAGLENDLPNCYCNALLQVLYFTPAFRAAILQHKPEPAAEFCLSCELLFLFKMLLSAAGGLPCQALNLLRALRQNREAAALGLLEGTIGAGAGGLGGHPGSLSPGPGGGGGSGLGGVGVGALVMGGAGQGLRGSGGAGQGLGADGGGGGLGLSGWGSHAAQLAAASALPKRVVTLCRFLMDHLYKEAGGEAAATAHNGAAASSTEQTDSSAKAAEAPPDSRQQQQSEAAGKKAASGGKGSNKGTKGKEAAAADLAAASQGGSSSSSKEAAAAAAGSSSSSSSSVAAADQARLANIIQDLFGLVYRADMAALSGPKKGTSKSRQLKTFQVDLAYPQPASSSSSKVAAGAGAAAAAAAGSGASPLCSPVKGGMAGSSDSPALGSVGSPCPASPLPPLSPSPSSRPGTAAAAAAMPGLSLGPGAADRPGFGVLLANSLRAEGVTKAWFDEAGGYAYVRQSRVPLVLPKTLVVNCAMSHPSQVAFWEPIKTAAAAATPRGQQQQQDAETPKGGGSCSSNAAAAAKGSNGTTTSSNSNNNSSPFSGSAGAHQQQQQQQQHEASWLPWVLQVRSDPAASAVDVVTANTLEELAENTRHLPAVPIQGSFELTAMICHIIDEDEADPSPAAAAAAAGAGSSAGLKSPSPTAGRAGNGGSSSSRLPHQGHAVALIRVQQPYLDPDLPGGLQRFPSAAMQPLKSVGSGAAAAAAAAAGSSSLTRRISSGAGSSGGAKGAKRSGSGSAAAGFGLPDSLDDVFAELSITSRDDDEQQQQQQDEEGEKEEGKEAAAGAAGDTGSSSSSPLPGSQKTAAAADGSQQASPAAAAAAGAAEVGGSSSGSGSSAGGSGQQWLVINDFSISPIAAAEVMNWYDGQKLPCLLFYSQVSELEAAKAMPPPKPPSPVDAATFAALCAAPPLQGPSWRGPRPFTPLQFPAEAPRPGLMVAIDAEFVAVARAETSFEGGVEVQLKPSRLALARVSVLRGSGPAAGSAFIDDYVACVEPVVDYLTRWSGIRPGDLDPSTSQHHLVSLKTAYLKLHHLLDAGCVFIGHGLKQDFRMLNLTVPPEQVRDTVELFSFRRQRKLSLRFLASYLLGLSIQTGAGAAGGAAAAAAAAAATGQAAAAAAAAGKGSGRGGAGGKAAAAGAAAGAAAAAAAQQGSAAAAAGGGVLPVVLSGQLLGHDSIEDAATALALYNVYCKLQAEGKLEAKLHEMYRWGKQYGWEPVLHVNGVPQPPAGPGVVGLAPPVL</sequence>
<dbReference type="GO" id="GO:0003676">
    <property type="term" value="F:nucleic acid binding"/>
    <property type="evidence" value="ECO:0007669"/>
    <property type="project" value="InterPro"/>
</dbReference>
<evidence type="ECO:0000259" key="2">
    <source>
        <dbReference type="SMART" id="SM00479"/>
    </source>
</evidence>
<feature type="region of interest" description="Disordered" evidence="1">
    <location>
        <begin position="889"/>
        <end position="921"/>
    </location>
</feature>
<dbReference type="SUPFAM" id="SSF53098">
    <property type="entry name" value="Ribonuclease H-like"/>
    <property type="match status" value="1"/>
</dbReference>
<feature type="domain" description="Exonuclease" evidence="2">
    <location>
        <begin position="1449"/>
        <end position="1709"/>
    </location>
</feature>
<dbReference type="GO" id="GO:0000932">
    <property type="term" value="C:P-body"/>
    <property type="evidence" value="ECO:0007669"/>
    <property type="project" value="TreeGrafter"/>
</dbReference>
<dbReference type="InterPro" id="IPR013520">
    <property type="entry name" value="Ribonucl_H"/>
</dbReference>
<dbReference type="InterPro" id="IPR015943">
    <property type="entry name" value="WD40/YVTN_repeat-like_dom_sf"/>
</dbReference>
<dbReference type="GO" id="GO:0000289">
    <property type="term" value="P:nuclear-transcribed mRNA poly(A) tail shortening"/>
    <property type="evidence" value="ECO:0007669"/>
    <property type="project" value="TreeGrafter"/>
</dbReference>
<dbReference type="Gene3D" id="3.90.70.10">
    <property type="entry name" value="Cysteine proteinases"/>
    <property type="match status" value="2"/>
</dbReference>
<feature type="compositionally biased region" description="Acidic residues" evidence="1">
    <location>
        <begin position="1274"/>
        <end position="1289"/>
    </location>
</feature>
<protein>
    <recommendedName>
        <fullName evidence="2">Exonuclease domain-containing protein</fullName>
    </recommendedName>
</protein>
<dbReference type="Proteomes" id="UP000256970">
    <property type="component" value="Unassembled WGS sequence"/>
</dbReference>
<feature type="compositionally biased region" description="Low complexity" evidence="1">
    <location>
        <begin position="1295"/>
        <end position="1309"/>
    </location>
</feature>
<name>A0A383WCZ7_TETOB</name>
<dbReference type="Pfam" id="PF13423">
    <property type="entry name" value="UCH_1"/>
    <property type="match status" value="2"/>
</dbReference>
<feature type="region of interest" description="Disordered" evidence="1">
    <location>
        <begin position="1223"/>
        <end position="1258"/>
    </location>
</feature>
<feature type="compositionally biased region" description="Low complexity" evidence="1">
    <location>
        <begin position="1026"/>
        <end position="1068"/>
    </location>
</feature>
<gene>
    <name evidence="3" type="ORF">BQ4739_LOCUS14894</name>
</gene>
<reference evidence="3 4" key="1">
    <citation type="submission" date="2016-10" db="EMBL/GenBank/DDBJ databases">
        <authorList>
            <person name="Cai Z."/>
        </authorList>
    </citation>
    <scope>NUCLEOTIDE SEQUENCE [LARGE SCALE GENOMIC DNA]</scope>
</reference>
<feature type="compositionally biased region" description="Low complexity" evidence="1">
    <location>
        <begin position="912"/>
        <end position="921"/>
    </location>
</feature>
<feature type="compositionally biased region" description="Low complexity" evidence="1">
    <location>
        <begin position="1245"/>
        <end position="1254"/>
    </location>
</feature>
<evidence type="ECO:0000313" key="3">
    <source>
        <dbReference type="EMBL" id="SZX74566.1"/>
    </source>
</evidence>
<dbReference type="InterPro" id="IPR038765">
    <property type="entry name" value="Papain-like_cys_pep_sf"/>
</dbReference>
<feature type="region of interest" description="Disordered" evidence="1">
    <location>
        <begin position="1273"/>
        <end position="1325"/>
    </location>
</feature>
<dbReference type="Pfam" id="PF20770">
    <property type="entry name" value="PAN2_N"/>
    <property type="match status" value="1"/>
</dbReference>
<accession>A0A383WCZ7</accession>
<keyword evidence="4" id="KW-1185">Reference proteome</keyword>
<dbReference type="InterPro" id="IPR050785">
    <property type="entry name" value="PAN2-PAN3_catalytic_subunit"/>
</dbReference>
<dbReference type="PANTHER" id="PTHR15728">
    <property type="entry name" value="DEADENYLATION COMPLEX CATALYTIC SUBUNIT PAN2"/>
    <property type="match status" value="1"/>
</dbReference>
<dbReference type="InterPro" id="IPR036397">
    <property type="entry name" value="RNaseH_sf"/>
</dbReference>
<dbReference type="InterPro" id="IPR012337">
    <property type="entry name" value="RNaseH-like_sf"/>
</dbReference>
<dbReference type="EMBL" id="FNXT01001217">
    <property type="protein sequence ID" value="SZX74566.1"/>
    <property type="molecule type" value="Genomic_DNA"/>
</dbReference>
<dbReference type="Gene3D" id="3.30.420.10">
    <property type="entry name" value="Ribonuclease H-like superfamily/Ribonuclease H"/>
    <property type="match status" value="1"/>
</dbReference>
<feature type="region of interest" description="Disordered" evidence="1">
    <location>
        <begin position="709"/>
        <end position="766"/>
    </location>
</feature>
<dbReference type="InterPro" id="IPR036322">
    <property type="entry name" value="WD40_repeat_dom_sf"/>
</dbReference>
<dbReference type="STRING" id="3088.A0A383WCZ7"/>
<evidence type="ECO:0000256" key="1">
    <source>
        <dbReference type="SAM" id="MobiDB-lite"/>
    </source>
</evidence>
<evidence type="ECO:0000313" key="4">
    <source>
        <dbReference type="Proteomes" id="UP000256970"/>
    </source>
</evidence>
<proteinExistence type="predicted"/>
<feature type="region of interest" description="Disordered" evidence="1">
    <location>
        <begin position="1005"/>
        <end position="1070"/>
    </location>
</feature>
<feature type="compositionally biased region" description="Pro residues" evidence="1">
    <location>
        <begin position="902"/>
        <end position="911"/>
    </location>
</feature>
<organism evidence="3 4">
    <name type="scientific">Tetradesmus obliquus</name>
    <name type="common">Green alga</name>
    <name type="synonym">Acutodesmus obliquus</name>
    <dbReference type="NCBI Taxonomy" id="3088"/>
    <lineage>
        <taxon>Eukaryota</taxon>
        <taxon>Viridiplantae</taxon>
        <taxon>Chlorophyta</taxon>
        <taxon>core chlorophytes</taxon>
        <taxon>Chlorophyceae</taxon>
        <taxon>CS clade</taxon>
        <taxon>Sphaeropleales</taxon>
        <taxon>Scenedesmaceae</taxon>
        <taxon>Tetradesmus</taxon>
    </lineage>
</organism>
<dbReference type="CDD" id="cd06143">
    <property type="entry name" value="PAN2_exo"/>
    <property type="match status" value="1"/>
</dbReference>
<dbReference type="Pfam" id="PF00929">
    <property type="entry name" value="RNase_T"/>
    <property type="match status" value="1"/>
</dbReference>
<dbReference type="Gene3D" id="2.130.10.10">
    <property type="entry name" value="YVTN repeat-like/Quinoprotein amine dehydrogenase"/>
    <property type="match status" value="1"/>
</dbReference>
<dbReference type="SUPFAM" id="SSF50978">
    <property type="entry name" value="WD40 repeat-like"/>
    <property type="match status" value="1"/>
</dbReference>
<dbReference type="SMART" id="SM00479">
    <property type="entry name" value="EXOIII"/>
    <property type="match status" value="1"/>
</dbReference>
<dbReference type="PANTHER" id="PTHR15728:SF0">
    <property type="entry name" value="PAN2-PAN3 DEADENYLATION COMPLEX CATALYTIC SUBUNIT PAN2"/>
    <property type="match status" value="1"/>
</dbReference>
<dbReference type="GO" id="GO:0004535">
    <property type="term" value="F:poly(A)-specific ribonuclease activity"/>
    <property type="evidence" value="ECO:0007669"/>
    <property type="project" value="TreeGrafter"/>
</dbReference>
<feature type="region of interest" description="Disordered" evidence="1">
    <location>
        <begin position="1145"/>
        <end position="1171"/>
    </location>
</feature>